<reference evidence="5 6" key="1">
    <citation type="submission" date="2016-10" db="EMBL/GenBank/DDBJ databases">
        <authorList>
            <person name="de Groot N.N."/>
        </authorList>
    </citation>
    <scope>NUCLEOTIDE SEQUENCE [LARGE SCALE GENOMIC DNA]</scope>
    <source>
        <strain evidence="5 6">CGMCC 1.10959</strain>
    </source>
</reference>
<dbReference type="InterPro" id="IPR019888">
    <property type="entry name" value="Tscrpt_reg_AsnC-like"/>
</dbReference>
<dbReference type="Gene3D" id="3.30.70.920">
    <property type="match status" value="1"/>
</dbReference>
<dbReference type="AlphaFoldDB" id="A0A1I7CZZ7"/>
<dbReference type="PANTHER" id="PTHR30154">
    <property type="entry name" value="LEUCINE-RESPONSIVE REGULATORY PROTEIN"/>
    <property type="match status" value="1"/>
</dbReference>
<dbReference type="PANTHER" id="PTHR30154:SF34">
    <property type="entry name" value="TRANSCRIPTIONAL REGULATOR AZLB"/>
    <property type="match status" value="1"/>
</dbReference>
<keyword evidence="6" id="KW-1185">Reference proteome</keyword>
<accession>A0A1I7CZZ7</accession>
<dbReference type="InterPro" id="IPR000485">
    <property type="entry name" value="AsnC-type_HTH_dom"/>
</dbReference>
<evidence type="ECO:0000256" key="1">
    <source>
        <dbReference type="ARBA" id="ARBA00023015"/>
    </source>
</evidence>
<dbReference type="Proteomes" id="UP000182466">
    <property type="component" value="Unassembled WGS sequence"/>
</dbReference>
<evidence type="ECO:0000256" key="2">
    <source>
        <dbReference type="ARBA" id="ARBA00023125"/>
    </source>
</evidence>
<dbReference type="InterPro" id="IPR036390">
    <property type="entry name" value="WH_DNA-bd_sf"/>
</dbReference>
<dbReference type="EMBL" id="FPAW01000021">
    <property type="protein sequence ID" value="SFU04989.1"/>
    <property type="molecule type" value="Genomic_DNA"/>
</dbReference>
<dbReference type="Pfam" id="PF13412">
    <property type="entry name" value="HTH_24"/>
    <property type="match status" value="1"/>
</dbReference>
<dbReference type="eggNOG" id="COG1522">
    <property type="taxonomic scope" value="Bacteria"/>
</dbReference>
<dbReference type="GO" id="GO:0043200">
    <property type="term" value="P:response to amino acid"/>
    <property type="evidence" value="ECO:0007669"/>
    <property type="project" value="TreeGrafter"/>
</dbReference>
<dbReference type="PRINTS" id="PR00033">
    <property type="entry name" value="HTHASNC"/>
</dbReference>
<dbReference type="PROSITE" id="PS50956">
    <property type="entry name" value="HTH_ASNC_2"/>
    <property type="match status" value="1"/>
</dbReference>
<dbReference type="STRING" id="999627.SAMN05216236_12144"/>
<dbReference type="PROSITE" id="PS00519">
    <property type="entry name" value="HTH_ASNC_1"/>
    <property type="match status" value="1"/>
</dbReference>
<evidence type="ECO:0000313" key="6">
    <source>
        <dbReference type="Proteomes" id="UP000182466"/>
    </source>
</evidence>
<evidence type="ECO:0000259" key="4">
    <source>
        <dbReference type="PROSITE" id="PS50956"/>
    </source>
</evidence>
<dbReference type="SMART" id="SM00344">
    <property type="entry name" value="HTH_ASNC"/>
    <property type="match status" value="1"/>
</dbReference>
<feature type="domain" description="HTH asnC-type" evidence="4">
    <location>
        <begin position="6"/>
        <end position="79"/>
    </location>
</feature>
<dbReference type="InterPro" id="IPR036388">
    <property type="entry name" value="WH-like_DNA-bd_sf"/>
</dbReference>
<dbReference type="GO" id="GO:0043565">
    <property type="term" value="F:sequence-specific DNA binding"/>
    <property type="evidence" value="ECO:0007669"/>
    <property type="project" value="InterPro"/>
</dbReference>
<proteinExistence type="predicted"/>
<evidence type="ECO:0000256" key="3">
    <source>
        <dbReference type="ARBA" id="ARBA00023163"/>
    </source>
</evidence>
<dbReference type="GO" id="GO:0006355">
    <property type="term" value="P:regulation of DNA-templated transcription"/>
    <property type="evidence" value="ECO:0007669"/>
    <property type="project" value="UniProtKB-ARBA"/>
</dbReference>
<sequence length="163" mass="18104">MSLLKLDSRDISILQVLSRQGRISKSALAKRVNLSAAACWERLQRLEKAGAIETYSARIALRRLVPHITVFVMVELGAHRAESFQRFEAVIAQHDEITGCWALGGGFDYLLLVTTRDIDSYQHLMDALLEQNSGLTRYFTYIVTKAIKDAPPPLAALMAASEG</sequence>
<name>A0A1I7CZZ7_9RHOB</name>
<organism evidence="5 6">
    <name type="scientific">Sedimentitalea nanhaiensis</name>
    <dbReference type="NCBI Taxonomy" id="999627"/>
    <lineage>
        <taxon>Bacteria</taxon>
        <taxon>Pseudomonadati</taxon>
        <taxon>Pseudomonadota</taxon>
        <taxon>Alphaproteobacteria</taxon>
        <taxon>Rhodobacterales</taxon>
        <taxon>Paracoccaceae</taxon>
        <taxon>Sedimentitalea</taxon>
    </lineage>
</organism>
<keyword evidence="3" id="KW-0804">Transcription</keyword>
<dbReference type="Pfam" id="PF01037">
    <property type="entry name" value="AsnC_trans_reg"/>
    <property type="match status" value="1"/>
</dbReference>
<dbReference type="SUPFAM" id="SSF46785">
    <property type="entry name" value="Winged helix' DNA-binding domain"/>
    <property type="match status" value="1"/>
</dbReference>
<dbReference type="InterPro" id="IPR019885">
    <property type="entry name" value="Tscrpt_reg_HTH_AsnC-type_CS"/>
</dbReference>
<dbReference type="CDD" id="cd00090">
    <property type="entry name" value="HTH_ARSR"/>
    <property type="match status" value="1"/>
</dbReference>
<dbReference type="InterPro" id="IPR019887">
    <property type="entry name" value="Tscrpt_reg_AsnC/Lrp_C"/>
</dbReference>
<dbReference type="Gene3D" id="1.10.10.10">
    <property type="entry name" value="Winged helix-like DNA-binding domain superfamily/Winged helix DNA-binding domain"/>
    <property type="match status" value="1"/>
</dbReference>
<evidence type="ECO:0000313" key="5">
    <source>
        <dbReference type="EMBL" id="SFU04989.1"/>
    </source>
</evidence>
<keyword evidence="2" id="KW-0238">DNA-binding</keyword>
<gene>
    <name evidence="5" type="ORF">SAMN05216236_12144</name>
</gene>
<dbReference type="GO" id="GO:0005829">
    <property type="term" value="C:cytosol"/>
    <property type="evidence" value="ECO:0007669"/>
    <property type="project" value="TreeGrafter"/>
</dbReference>
<protein>
    <submittedName>
        <fullName evidence="5">Transcriptional regulator, AsnC family</fullName>
    </submittedName>
</protein>
<dbReference type="SUPFAM" id="SSF54909">
    <property type="entry name" value="Dimeric alpha+beta barrel"/>
    <property type="match status" value="1"/>
</dbReference>
<dbReference type="InterPro" id="IPR011008">
    <property type="entry name" value="Dimeric_a/b-barrel"/>
</dbReference>
<keyword evidence="1" id="KW-0805">Transcription regulation</keyword>
<dbReference type="InterPro" id="IPR011991">
    <property type="entry name" value="ArsR-like_HTH"/>
</dbReference>